<keyword evidence="1" id="KW-1133">Transmembrane helix</keyword>
<keyword evidence="1" id="KW-0472">Membrane</keyword>
<sequence>MNERPSENSPSHAVLRGVLVGGSIGMIASWFGYEPVKAFFMGISCGIFAAATRIFADRLRRKPPE</sequence>
<dbReference type="Proteomes" id="UP000063964">
    <property type="component" value="Chromosome"/>
</dbReference>
<reference evidence="3" key="1">
    <citation type="submission" date="2016-02" db="EMBL/GenBank/DDBJ databases">
        <authorList>
            <person name="Holder M.E."/>
            <person name="Ajami N.J."/>
            <person name="Petrosino J.F."/>
        </authorList>
    </citation>
    <scope>NUCLEOTIDE SEQUENCE [LARGE SCALE GENOMIC DNA]</scope>
    <source>
        <strain evidence="3">DSM 12838</strain>
    </source>
</reference>
<keyword evidence="3" id="KW-1185">Reference proteome</keyword>
<accession>A0A109WB72</accession>
<name>A0A109WB72_9BACT</name>
<evidence type="ECO:0000256" key="1">
    <source>
        <dbReference type="SAM" id="Phobius"/>
    </source>
</evidence>
<keyword evidence="1" id="KW-0812">Transmembrane</keyword>
<gene>
    <name evidence="2" type="ORF">AXF15_05765</name>
</gene>
<dbReference type="KEGG" id="doa:AXF15_05765"/>
<organism evidence="2 3">
    <name type="scientific">Desulfomicrobium orale DSM 12838</name>
    <dbReference type="NCBI Taxonomy" id="888061"/>
    <lineage>
        <taxon>Bacteria</taxon>
        <taxon>Pseudomonadati</taxon>
        <taxon>Thermodesulfobacteriota</taxon>
        <taxon>Desulfovibrionia</taxon>
        <taxon>Desulfovibrionales</taxon>
        <taxon>Desulfomicrobiaceae</taxon>
        <taxon>Desulfomicrobium</taxon>
    </lineage>
</organism>
<dbReference type="STRING" id="888061.AXF15_05765"/>
<feature type="transmembrane region" description="Helical" evidence="1">
    <location>
        <begin position="38"/>
        <end position="56"/>
    </location>
</feature>
<feature type="transmembrane region" description="Helical" evidence="1">
    <location>
        <begin position="12"/>
        <end position="32"/>
    </location>
</feature>
<evidence type="ECO:0000313" key="2">
    <source>
        <dbReference type="EMBL" id="AMD92658.1"/>
    </source>
</evidence>
<dbReference type="EMBL" id="CP014230">
    <property type="protein sequence ID" value="AMD92658.1"/>
    <property type="molecule type" value="Genomic_DNA"/>
</dbReference>
<dbReference type="RefSeq" id="WP_066604549.1">
    <property type="nucleotide sequence ID" value="NZ_CP014230.1"/>
</dbReference>
<proteinExistence type="predicted"/>
<dbReference type="AlphaFoldDB" id="A0A109WB72"/>
<evidence type="ECO:0000313" key="3">
    <source>
        <dbReference type="Proteomes" id="UP000063964"/>
    </source>
</evidence>
<dbReference type="OrthoDB" id="5460281at2"/>
<protein>
    <submittedName>
        <fullName evidence="2">Uncharacterized protein</fullName>
    </submittedName>
</protein>